<dbReference type="GO" id="GO:0005656">
    <property type="term" value="C:nuclear pre-replicative complex"/>
    <property type="evidence" value="ECO:0007669"/>
    <property type="project" value="UniProtKB-ARBA"/>
</dbReference>
<evidence type="ECO:0000256" key="13">
    <source>
        <dbReference type="RuleBase" id="RU004070"/>
    </source>
</evidence>
<dbReference type="InterPro" id="IPR041562">
    <property type="entry name" value="MCM_lid"/>
</dbReference>
<feature type="compositionally biased region" description="Low complexity" evidence="15">
    <location>
        <begin position="846"/>
        <end position="858"/>
    </location>
</feature>
<dbReference type="SUPFAM" id="SSF52540">
    <property type="entry name" value="P-loop containing nucleoside triphosphate hydrolases"/>
    <property type="match status" value="1"/>
</dbReference>
<dbReference type="GO" id="GO:0031261">
    <property type="term" value="C:DNA replication preinitiation complex"/>
    <property type="evidence" value="ECO:0007669"/>
    <property type="project" value="UniProtKB-ARBA"/>
</dbReference>
<evidence type="ECO:0000313" key="17">
    <source>
        <dbReference type="EMBL" id="PVI03519.1"/>
    </source>
</evidence>
<evidence type="ECO:0000256" key="14">
    <source>
        <dbReference type="RuleBase" id="RU368064"/>
    </source>
</evidence>
<dbReference type="InterPro" id="IPR033762">
    <property type="entry name" value="MCM_OB"/>
</dbReference>
<dbReference type="InterPro" id="IPR008049">
    <property type="entry name" value="MCM6"/>
</dbReference>
<gene>
    <name evidence="17" type="ORF">DM02DRAFT_726437</name>
</gene>
<organism evidence="17 18">
    <name type="scientific">Periconia macrospinosa</name>
    <dbReference type="NCBI Taxonomy" id="97972"/>
    <lineage>
        <taxon>Eukaryota</taxon>
        <taxon>Fungi</taxon>
        <taxon>Dikarya</taxon>
        <taxon>Ascomycota</taxon>
        <taxon>Pezizomycotina</taxon>
        <taxon>Dothideomycetes</taxon>
        <taxon>Pleosporomycetidae</taxon>
        <taxon>Pleosporales</taxon>
        <taxon>Massarineae</taxon>
        <taxon>Periconiaceae</taxon>
        <taxon>Periconia</taxon>
    </lineage>
</organism>
<dbReference type="Pfam" id="PF14551">
    <property type="entry name" value="MCM_N"/>
    <property type="match status" value="1"/>
</dbReference>
<comment type="subunit">
    <text evidence="14">Component of the MCM2-7 complex.</text>
</comment>
<evidence type="ECO:0000256" key="7">
    <source>
        <dbReference type="ARBA" id="ARBA00022806"/>
    </source>
</evidence>
<evidence type="ECO:0000259" key="16">
    <source>
        <dbReference type="PROSITE" id="PS50051"/>
    </source>
</evidence>
<dbReference type="InterPro" id="IPR018525">
    <property type="entry name" value="MCM_CS"/>
</dbReference>
<evidence type="ECO:0000256" key="1">
    <source>
        <dbReference type="ARBA" id="ARBA00004123"/>
    </source>
</evidence>
<evidence type="ECO:0000256" key="12">
    <source>
        <dbReference type="ARBA" id="ARBA00073495"/>
    </source>
</evidence>
<feature type="compositionally biased region" description="Polar residues" evidence="15">
    <location>
        <begin position="186"/>
        <end position="213"/>
    </location>
</feature>
<dbReference type="PANTHER" id="PTHR11630:SF43">
    <property type="entry name" value="DNA REPLICATION LICENSING FACTOR MCM6"/>
    <property type="match status" value="1"/>
</dbReference>
<evidence type="ECO:0000256" key="5">
    <source>
        <dbReference type="ARBA" id="ARBA00022741"/>
    </source>
</evidence>
<dbReference type="PRINTS" id="PR01657">
    <property type="entry name" value="MCMFAMILY"/>
</dbReference>
<dbReference type="GO" id="GO:0097373">
    <property type="term" value="C:MCM core complex"/>
    <property type="evidence" value="ECO:0007669"/>
    <property type="project" value="UniProtKB-ARBA"/>
</dbReference>
<accession>A0A2V1DZM1</accession>
<evidence type="ECO:0000313" key="18">
    <source>
        <dbReference type="Proteomes" id="UP000244855"/>
    </source>
</evidence>
<keyword evidence="11 14" id="KW-0131">Cell cycle</keyword>
<dbReference type="PANTHER" id="PTHR11630">
    <property type="entry name" value="DNA REPLICATION LICENSING FACTOR MCM FAMILY MEMBER"/>
    <property type="match status" value="1"/>
</dbReference>
<evidence type="ECO:0000256" key="2">
    <source>
        <dbReference type="ARBA" id="ARBA00008010"/>
    </source>
</evidence>
<dbReference type="FunFam" id="1.20.58.870:FF:000002">
    <property type="entry name" value="DNA helicase"/>
    <property type="match status" value="1"/>
</dbReference>
<feature type="region of interest" description="Disordered" evidence="15">
    <location>
        <begin position="1"/>
        <end position="75"/>
    </location>
</feature>
<feature type="compositionally biased region" description="Low complexity" evidence="15">
    <location>
        <begin position="813"/>
        <end position="823"/>
    </location>
</feature>
<dbReference type="EMBL" id="KZ805330">
    <property type="protein sequence ID" value="PVI03519.1"/>
    <property type="molecule type" value="Genomic_DNA"/>
</dbReference>
<feature type="region of interest" description="Disordered" evidence="15">
    <location>
        <begin position="184"/>
        <end position="213"/>
    </location>
</feature>
<dbReference type="PROSITE" id="PS00847">
    <property type="entry name" value="MCM_1"/>
    <property type="match status" value="1"/>
</dbReference>
<keyword evidence="8 13" id="KW-0067">ATP-binding</keyword>
<keyword evidence="9 13" id="KW-0238">DNA-binding</keyword>
<dbReference type="FunFam" id="3.40.50.300:FF:000115">
    <property type="entry name" value="DNA helicase"/>
    <property type="match status" value="1"/>
</dbReference>
<evidence type="ECO:0000256" key="15">
    <source>
        <dbReference type="SAM" id="MobiDB-lite"/>
    </source>
</evidence>
<keyword evidence="7 14" id="KW-0347">Helicase</keyword>
<dbReference type="Pfam" id="PF17207">
    <property type="entry name" value="MCM_OB"/>
    <property type="match status" value="1"/>
</dbReference>
<dbReference type="Pfam" id="PF18263">
    <property type="entry name" value="WHD_MCM6"/>
    <property type="match status" value="1"/>
</dbReference>
<keyword evidence="5 13" id="KW-0547">Nucleotide-binding</keyword>
<feature type="compositionally biased region" description="Polar residues" evidence="15">
    <location>
        <begin position="1"/>
        <end position="10"/>
    </location>
</feature>
<feature type="compositionally biased region" description="Acidic residues" evidence="15">
    <location>
        <begin position="802"/>
        <end position="812"/>
    </location>
</feature>
<feature type="compositionally biased region" description="Low complexity" evidence="15">
    <location>
        <begin position="60"/>
        <end position="73"/>
    </location>
</feature>
<keyword evidence="10" id="KW-0539">Nucleus</keyword>
<dbReference type="AlphaFoldDB" id="A0A2V1DZM1"/>
<proteinExistence type="inferred from homology"/>
<evidence type="ECO:0000256" key="3">
    <source>
        <dbReference type="ARBA" id="ARBA00012551"/>
    </source>
</evidence>
<dbReference type="EC" id="3.6.4.12" evidence="3 14"/>
<dbReference type="FunFam" id="2.20.28.10:FF:000003">
    <property type="entry name" value="DNA helicase"/>
    <property type="match status" value="1"/>
</dbReference>
<evidence type="ECO:0000256" key="4">
    <source>
        <dbReference type="ARBA" id="ARBA00022705"/>
    </source>
</evidence>
<dbReference type="GO" id="GO:0000727">
    <property type="term" value="P:double-strand break repair via break-induced replication"/>
    <property type="evidence" value="ECO:0007669"/>
    <property type="project" value="TreeGrafter"/>
</dbReference>
<dbReference type="GO" id="GO:0016887">
    <property type="term" value="F:ATP hydrolysis activity"/>
    <property type="evidence" value="ECO:0007669"/>
    <property type="project" value="RHEA"/>
</dbReference>
<dbReference type="Gene3D" id="2.40.50.140">
    <property type="entry name" value="Nucleic acid-binding proteins"/>
    <property type="match status" value="1"/>
</dbReference>
<dbReference type="InterPro" id="IPR027417">
    <property type="entry name" value="P-loop_NTPase"/>
</dbReference>
<dbReference type="InterPro" id="IPR041024">
    <property type="entry name" value="Mcm6_C"/>
</dbReference>
<evidence type="ECO:0000256" key="10">
    <source>
        <dbReference type="ARBA" id="ARBA00023242"/>
    </source>
</evidence>
<evidence type="ECO:0000256" key="9">
    <source>
        <dbReference type="ARBA" id="ARBA00023125"/>
    </source>
</evidence>
<dbReference type="CDD" id="cd17757">
    <property type="entry name" value="MCM6"/>
    <property type="match status" value="1"/>
</dbReference>
<evidence type="ECO:0000256" key="8">
    <source>
        <dbReference type="ARBA" id="ARBA00022840"/>
    </source>
</evidence>
<dbReference type="Gene3D" id="2.20.28.10">
    <property type="match status" value="1"/>
</dbReference>
<comment type="catalytic activity">
    <reaction evidence="14">
        <text>ATP + H2O = ADP + phosphate + H(+)</text>
        <dbReference type="Rhea" id="RHEA:13065"/>
        <dbReference type="ChEBI" id="CHEBI:15377"/>
        <dbReference type="ChEBI" id="CHEBI:15378"/>
        <dbReference type="ChEBI" id="CHEBI:30616"/>
        <dbReference type="ChEBI" id="CHEBI:43474"/>
        <dbReference type="ChEBI" id="CHEBI:456216"/>
        <dbReference type="EC" id="3.6.4.12"/>
    </reaction>
</comment>
<dbReference type="GO" id="GO:0006279">
    <property type="term" value="P:premeiotic DNA replication"/>
    <property type="evidence" value="ECO:0007669"/>
    <property type="project" value="UniProtKB-ARBA"/>
</dbReference>
<dbReference type="Gene3D" id="3.40.50.300">
    <property type="entry name" value="P-loop containing nucleotide triphosphate hydrolases"/>
    <property type="match status" value="1"/>
</dbReference>
<feature type="domain" description="MCM C-terminal AAA(+) ATPase" evidence="16">
    <location>
        <begin position="484"/>
        <end position="690"/>
    </location>
</feature>
<comment type="similarity">
    <text evidence="2 13">Belongs to the MCM family.</text>
</comment>
<dbReference type="Gene3D" id="1.20.58.870">
    <property type="match status" value="1"/>
</dbReference>
<dbReference type="Gene3D" id="3.30.1640.10">
    <property type="entry name" value="mini-chromosome maintenance (MCM) complex, chain A, domain 1"/>
    <property type="match status" value="1"/>
</dbReference>
<dbReference type="SUPFAM" id="SSF50249">
    <property type="entry name" value="Nucleic acid-binding proteins"/>
    <property type="match status" value="1"/>
</dbReference>
<dbReference type="OrthoDB" id="1744952at2759"/>
<dbReference type="InterPro" id="IPR031327">
    <property type="entry name" value="MCM"/>
</dbReference>
<dbReference type="STRING" id="97972.A0A2V1DZM1"/>
<evidence type="ECO:0000256" key="11">
    <source>
        <dbReference type="ARBA" id="ARBA00023306"/>
    </source>
</evidence>
<dbReference type="PRINTS" id="PR01662">
    <property type="entry name" value="MCMPROTEIN6"/>
</dbReference>
<dbReference type="PROSITE" id="PS50051">
    <property type="entry name" value="MCM_2"/>
    <property type="match status" value="1"/>
</dbReference>
<dbReference type="GO" id="GO:0006270">
    <property type="term" value="P:DNA replication initiation"/>
    <property type="evidence" value="ECO:0007669"/>
    <property type="project" value="UniProtKB-UniRule"/>
</dbReference>
<dbReference type="Proteomes" id="UP000244855">
    <property type="component" value="Unassembled WGS sequence"/>
</dbReference>
<dbReference type="Pfam" id="PF00493">
    <property type="entry name" value="MCM"/>
    <property type="match status" value="1"/>
</dbReference>
<comment type="function">
    <text evidence="14">Acts as component of the MCM2-7 complex (MCM complex) which is the replicative helicase essential for 'once per cell cycle' DNA replication initiation and elongation in eukaryotic cells. The active ATPase sites in the MCM2-7 ring are formed through the interaction surfaces of two neighboring subunits such that a critical structure of a conserved arginine finger motif is provided in trans relative to the ATP-binding site of the Walker A box of the adjacent subunit. The six ATPase active sites, however, are likely to contribute differentially to the complex helicase activity.</text>
</comment>
<evidence type="ECO:0000256" key="6">
    <source>
        <dbReference type="ARBA" id="ARBA00022801"/>
    </source>
</evidence>
<dbReference type="GO" id="GO:1902969">
    <property type="term" value="P:mitotic DNA replication"/>
    <property type="evidence" value="ECO:0007669"/>
    <property type="project" value="TreeGrafter"/>
</dbReference>
<dbReference type="GO" id="GO:1990518">
    <property type="term" value="F:single-stranded 3'-5' DNA helicase activity"/>
    <property type="evidence" value="ECO:0007669"/>
    <property type="project" value="TreeGrafter"/>
</dbReference>
<dbReference type="GO" id="GO:0042555">
    <property type="term" value="C:MCM complex"/>
    <property type="evidence" value="ECO:0007669"/>
    <property type="project" value="UniProtKB-UniRule"/>
</dbReference>
<feature type="region of interest" description="Disordered" evidence="15">
    <location>
        <begin position="802"/>
        <end position="865"/>
    </location>
</feature>
<dbReference type="SMART" id="SM00350">
    <property type="entry name" value="MCM"/>
    <property type="match status" value="1"/>
</dbReference>
<protein>
    <recommendedName>
        <fullName evidence="12 14">DNA replication licensing factor MCM6</fullName>
        <ecNumber evidence="3 14">3.6.4.12</ecNumber>
    </recommendedName>
</protein>
<keyword evidence="6 14" id="KW-0378">Hydrolase</keyword>
<dbReference type="InterPro" id="IPR027925">
    <property type="entry name" value="MCM_N"/>
</dbReference>
<dbReference type="GO" id="GO:0005524">
    <property type="term" value="F:ATP binding"/>
    <property type="evidence" value="ECO:0007669"/>
    <property type="project" value="UniProtKB-UniRule"/>
</dbReference>
<dbReference type="GO" id="GO:0043596">
    <property type="term" value="C:nuclear replication fork"/>
    <property type="evidence" value="ECO:0007669"/>
    <property type="project" value="UniProtKB-ARBA"/>
</dbReference>
<dbReference type="InterPro" id="IPR001208">
    <property type="entry name" value="MCM_dom"/>
</dbReference>
<sequence length="971" mass="106906">MSSLFETAIQSDAAPTPSSDAGNLGSARMRSSSRPLPPPSESAAPQSDNEGVFRDDEVVGARPAGRRPLGPRADIPKLADVTGETLSLRFQEFLEGYTEDPTSSALPISSGVPITDKYYIAQIRGMRLFSLSTLYVDYTHLQRHEDGILATAIASEYYRFLPYMVKALHNLIAKYEPRYFREHRQPTSTTSVTADTYNGGNTTNQSSSLNEKTSNQQTDKLFTLAFYNLPLISRIRQLRTDSIGSLLSISGTATRTSEVRPELSIATFICEACNTVVPNIEQTFKYTEPTQCPNTTCMNREGWRLDIRQSTFVDWQKVRIQENSSEIPTGSMPRTMDVILRGEMVDRAKAGEKCIFTGTVIVIPDVSQFRVPGVRPQATRDNSNASRGNDVGGSGVSGLKALGVRDLTYRMSFLACMVTPDISTPGQPSNHHMTGQAGNILNSLNQVQAIETAATGEDAQTEYLQTLTPAEIQDLKDMVHRPNIFMRLVDSIAPTVYGHQVIKKGLLLQLMGGVSKETPEGMALRGDINICIVGDPSTSKSQFLKYICSFLPRAVYTSGKASSAAGLTAAVVKDEETGEFTIEAGALMLADNGICAIDEFDKMDIADQVAIHEAMEQQTISIAKAGIQATLNARTSILAAANPVGGRYNRKTTLRANVNMSAPIMSRFDLFFVVLDECDEDVDRHLAEHIVGLHKDRDEAIEPEFSTEQLQRYIRFARTFKPEFTDEAKETLVEKYKELRADDAQGGIGRNSYRITVRQLESMIRLSEAIAKANCVSEITPEFVKEAYNLLRQSIISVEKDDVEVEDEDEEAAMAAAAAAAEAQDGDAPMDDAPTPAAGDDRARTASRTPAPSATAAPQREKTKITHDKYVAMRNAFVRRVNEDQSTTEDGVEEEELLVWYLEQKESELETQEDLNNERALAKKVLRKVCKEQYLMQIRGEGLADDQGQGAQEAAKVVYVLHPNCPVEDIV</sequence>
<keyword evidence="18" id="KW-1185">Reference proteome</keyword>
<keyword evidence="4 14" id="KW-0235">DNA replication</keyword>
<dbReference type="GO" id="GO:0003697">
    <property type="term" value="F:single-stranded DNA binding"/>
    <property type="evidence" value="ECO:0007669"/>
    <property type="project" value="TreeGrafter"/>
</dbReference>
<dbReference type="InterPro" id="IPR012340">
    <property type="entry name" value="NA-bd_OB-fold"/>
</dbReference>
<name>A0A2V1DZM1_9PLEO</name>
<dbReference type="FunFam" id="3.30.1640.10:FF:000009">
    <property type="entry name" value="DNA helicase"/>
    <property type="match status" value="1"/>
</dbReference>
<reference evidence="17 18" key="1">
    <citation type="journal article" date="2018" name="Sci. Rep.">
        <title>Comparative genomics provides insights into the lifestyle and reveals functional heterogeneity of dark septate endophytic fungi.</title>
        <authorList>
            <person name="Knapp D.G."/>
            <person name="Nemeth J.B."/>
            <person name="Barry K."/>
            <person name="Hainaut M."/>
            <person name="Henrissat B."/>
            <person name="Johnson J."/>
            <person name="Kuo A."/>
            <person name="Lim J.H.P."/>
            <person name="Lipzen A."/>
            <person name="Nolan M."/>
            <person name="Ohm R.A."/>
            <person name="Tamas L."/>
            <person name="Grigoriev I.V."/>
            <person name="Spatafora J.W."/>
            <person name="Nagy L.G."/>
            <person name="Kovacs G.M."/>
        </authorList>
    </citation>
    <scope>NUCLEOTIDE SEQUENCE [LARGE SCALE GENOMIC DNA]</scope>
    <source>
        <strain evidence="17 18">DSE2036</strain>
    </source>
</reference>
<comment type="subcellular location">
    <subcellularLocation>
        <location evidence="1 14">Nucleus</location>
    </subcellularLocation>
</comment>
<dbReference type="Pfam" id="PF17855">
    <property type="entry name" value="MCM_lid"/>
    <property type="match status" value="1"/>
</dbReference>